<dbReference type="GO" id="GO:0005783">
    <property type="term" value="C:endoplasmic reticulum"/>
    <property type="evidence" value="ECO:0007669"/>
    <property type="project" value="UniProtKB-SubCell"/>
</dbReference>
<dbReference type="AlphaFoldDB" id="A0A7R9BR60"/>
<keyword evidence="9 13" id="KW-0472">Membrane</keyword>
<keyword evidence="6" id="KW-0378">Hydrolase</keyword>
<dbReference type="PROSITE" id="PS50055">
    <property type="entry name" value="TYR_PHOSPHATASE_PTP"/>
    <property type="match status" value="1"/>
</dbReference>
<dbReference type="EMBL" id="CAJPEX010001417">
    <property type="protein sequence ID" value="CAG0919097.1"/>
    <property type="molecule type" value="Genomic_DNA"/>
</dbReference>
<proteinExistence type="inferred from homology"/>
<dbReference type="InterPro" id="IPR003595">
    <property type="entry name" value="Tyr_Pase_cat"/>
</dbReference>
<evidence type="ECO:0000313" key="17">
    <source>
        <dbReference type="Proteomes" id="UP000678499"/>
    </source>
</evidence>
<feature type="transmembrane region" description="Helical" evidence="13">
    <location>
        <begin position="423"/>
        <end position="445"/>
    </location>
</feature>
<dbReference type="InterPro" id="IPR051985">
    <property type="entry name" value="NR_tyrosine_phosphatase"/>
</dbReference>
<evidence type="ECO:0000256" key="2">
    <source>
        <dbReference type="ARBA" id="ARBA00004308"/>
    </source>
</evidence>
<keyword evidence="13" id="KW-0812">Transmembrane</keyword>
<dbReference type="PROSITE" id="PS50056">
    <property type="entry name" value="TYR_PHOSPHATASE_2"/>
    <property type="match status" value="1"/>
</dbReference>
<keyword evidence="7" id="KW-0256">Endoplasmic reticulum</keyword>
<dbReference type="GO" id="GO:0046426">
    <property type="term" value="P:negative regulation of receptor signaling pathway via JAK-STAT"/>
    <property type="evidence" value="ECO:0007669"/>
    <property type="project" value="TreeGrafter"/>
</dbReference>
<dbReference type="GO" id="GO:0070373">
    <property type="term" value="P:negative regulation of ERK1 and ERK2 cascade"/>
    <property type="evidence" value="ECO:0007669"/>
    <property type="project" value="TreeGrafter"/>
</dbReference>
<comment type="subcellular location">
    <subcellularLocation>
        <location evidence="2">Endomembrane system</location>
    </subcellularLocation>
    <subcellularLocation>
        <location evidence="1">Endoplasmic reticulum</location>
    </subcellularLocation>
</comment>
<dbReference type="InterPro" id="IPR029021">
    <property type="entry name" value="Prot-tyrosine_phosphatase-like"/>
</dbReference>
<feature type="region of interest" description="Disordered" evidence="12">
    <location>
        <begin position="312"/>
        <end position="382"/>
    </location>
</feature>
<dbReference type="InterPro" id="IPR012265">
    <property type="entry name" value="Ptpn1/Ptpn2"/>
</dbReference>
<evidence type="ECO:0000256" key="1">
    <source>
        <dbReference type="ARBA" id="ARBA00004240"/>
    </source>
</evidence>
<organism evidence="16">
    <name type="scientific">Notodromas monacha</name>
    <dbReference type="NCBI Taxonomy" id="399045"/>
    <lineage>
        <taxon>Eukaryota</taxon>
        <taxon>Metazoa</taxon>
        <taxon>Ecdysozoa</taxon>
        <taxon>Arthropoda</taxon>
        <taxon>Crustacea</taxon>
        <taxon>Oligostraca</taxon>
        <taxon>Ostracoda</taxon>
        <taxon>Podocopa</taxon>
        <taxon>Podocopida</taxon>
        <taxon>Cypridocopina</taxon>
        <taxon>Cypridoidea</taxon>
        <taxon>Cyprididae</taxon>
        <taxon>Notodromas</taxon>
    </lineage>
</organism>
<evidence type="ECO:0000259" key="14">
    <source>
        <dbReference type="PROSITE" id="PS50055"/>
    </source>
</evidence>
<dbReference type="GO" id="GO:0005634">
    <property type="term" value="C:nucleus"/>
    <property type="evidence" value="ECO:0007669"/>
    <property type="project" value="TreeGrafter"/>
</dbReference>
<dbReference type="InterPro" id="IPR000242">
    <property type="entry name" value="PTP_cat"/>
</dbReference>
<feature type="binding site" evidence="11">
    <location>
        <position position="193"/>
    </location>
    <ligand>
        <name>substrate</name>
    </ligand>
</feature>
<dbReference type="Pfam" id="PF00102">
    <property type="entry name" value="Y_phosphatase"/>
    <property type="match status" value="1"/>
</dbReference>
<protein>
    <recommendedName>
        <fullName evidence="4">protein-tyrosine-phosphatase</fullName>
        <ecNumber evidence="4">3.1.3.48</ecNumber>
    </recommendedName>
</protein>
<dbReference type="PRINTS" id="PR00700">
    <property type="entry name" value="PRTYPHPHTASE"/>
</dbReference>
<feature type="binding site" evidence="11">
    <location>
        <begin position="236"/>
        <end position="242"/>
    </location>
    <ligand>
        <name>substrate</name>
    </ligand>
</feature>
<feature type="active site" description="Phosphocysteine intermediate" evidence="10">
    <location>
        <position position="236"/>
    </location>
</feature>
<dbReference type="OrthoDB" id="9450131at2759"/>
<reference evidence="16" key="1">
    <citation type="submission" date="2020-11" db="EMBL/GenBank/DDBJ databases">
        <authorList>
            <person name="Tran Van P."/>
        </authorList>
    </citation>
    <scope>NUCLEOTIDE SEQUENCE</scope>
</reference>
<dbReference type="Proteomes" id="UP000678499">
    <property type="component" value="Unassembled WGS sequence"/>
</dbReference>
<sequence>MPDEGVELLSKLKAEFNEIDSRQVGWSTLFHSIGLESRNPDLTLKESLKPCNQPLNRYLNVSPYDHSRVVLLNSAVDYINANLVRVPIANRRYVLSQGPLEHTCGHFWLMIWQQETRGVIMLNRIVENNVSKCHQYWPEHADETVSYDDVGLKVTLVREQSKDFYIIRTMRVTNVATGDSRDVLQFHYITWPDFQVPSSPAAFLSFLAAVRSSGSFEVNLNHPRLENDVGPAVIHCSAGIGRSGTFCLIDSCLLLVEKKIVKELDICSILLELRTYRMGLIQTADQLRFCFLGIIHGTQKILREEFISEAKETINQPTATTSGSEDEEEEDGEPPTPPVRSDSLTKSTDSKSSCPPTIDEVSSCDGSGDELSSAEKETEVRRRMIRRERDERKRAMEELVSSIKAKQRASEDRRRRYTAIKQLVPKVVAGAVIVAIVSAVSYKYFT</sequence>
<comment type="similarity">
    <text evidence="3">Belongs to the protein-tyrosine phosphatase family. Non-receptor class 1 subfamily.</text>
</comment>
<keyword evidence="13" id="KW-1133">Transmembrane helix</keyword>
<evidence type="ECO:0000256" key="8">
    <source>
        <dbReference type="ARBA" id="ARBA00022912"/>
    </source>
</evidence>
<evidence type="ECO:0000256" key="11">
    <source>
        <dbReference type="PIRSR" id="PIRSR000926-2"/>
    </source>
</evidence>
<dbReference type="PANTHER" id="PTHR46047:SF3">
    <property type="entry name" value="TYROSINE-PROTEIN PHOSPHATASE NON-RECEPTOR TYPE 61F"/>
    <property type="match status" value="1"/>
</dbReference>
<feature type="compositionally biased region" description="Low complexity" evidence="12">
    <location>
        <begin position="341"/>
        <end position="353"/>
    </location>
</feature>
<dbReference type="GO" id="GO:0048666">
    <property type="term" value="P:neuron development"/>
    <property type="evidence" value="ECO:0007669"/>
    <property type="project" value="UniProtKB-ARBA"/>
</dbReference>
<dbReference type="PANTHER" id="PTHR46047">
    <property type="entry name" value="TYROSINE-PROTEIN PHOSPHATASE NON-RECEPTOR TYPE 61F"/>
    <property type="match status" value="1"/>
</dbReference>
<dbReference type="EMBL" id="OA883454">
    <property type="protein sequence ID" value="CAD7278945.1"/>
    <property type="molecule type" value="Genomic_DNA"/>
</dbReference>
<evidence type="ECO:0000313" key="16">
    <source>
        <dbReference type="EMBL" id="CAD7278945.1"/>
    </source>
</evidence>
<evidence type="ECO:0000256" key="12">
    <source>
        <dbReference type="SAM" id="MobiDB-lite"/>
    </source>
</evidence>
<dbReference type="EC" id="3.1.3.48" evidence="4"/>
<evidence type="ECO:0000256" key="13">
    <source>
        <dbReference type="SAM" id="Phobius"/>
    </source>
</evidence>
<keyword evidence="5" id="KW-0597">Phosphoprotein</keyword>
<evidence type="ECO:0000256" key="3">
    <source>
        <dbReference type="ARBA" id="ARBA00009701"/>
    </source>
</evidence>
<keyword evidence="17" id="KW-1185">Reference proteome</keyword>
<dbReference type="Gene3D" id="3.90.190.10">
    <property type="entry name" value="Protein tyrosine phosphatase superfamily"/>
    <property type="match status" value="1"/>
</dbReference>
<evidence type="ECO:0000256" key="10">
    <source>
        <dbReference type="PIRSR" id="PIRSR000926-1"/>
    </source>
</evidence>
<dbReference type="PROSITE" id="PS00383">
    <property type="entry name" value="TYR_PHOSPHATASE_1"/>
    <property type="match status" value="1"/>
</dbReference>
<dbReference type="InterPro" id="IPR000387">
    <property type="entry name" value="Tyr_Pase_dom"/>
</dbReference>
<dbReference type="InterPro" id="IPR016130">
    <property type="entry name" value="Tyr_Pase_AS"/>
</dbReference>
<dbReference type="GO" id="GO:0004726">
    <property type="term" value="F:non-membrane spanning protein tyrosine phosphatase activity"/>
    <property type="evidence" value="ECO:0007669"/>
    <property type="project" value="TreeGrafter"/>
</dbReference>
<dbReference type="PIRSF" id="PIRSF000926">
    <property type="entry name" value="Tyr-Ptase_nr1"/>
    <property type="match status" value="1"/>
</dbReference>
<feature type="compositionally biased region" description="Acidic residues" evidence="12">
    <location>
        <begin position="324"/>
        <end position="333"/>
    </location>
</feature>
<dbReference type="SMART" id="SM00194">
    <property type="entry name" value="PTPc"/>
    <property type="match status" value="1"/>
</dbReference>
<name>A0A7R9BR60_9CRUS</name>
<evidence type="ECO:0000256" key="6">
    <source>
        <dbReference type="ARBA" id="ARBA00022801"/>
    </source>
</evidence>
<evidence type="ECO:0000259" key="15">
    <source>
        <dbReference type="PROSITE" id="PS50056"/>
    </source>
</evidence>
<dbReference type="SMART" id="SM00404">
    <property type="entry name" value="PTPc_motif"/>
    <property type="match status" value="1"/>
</dbReference>
<evidence type="ECO:0000256" key="7">
    <source>
        <dbReference type="ARBA" id="ARBA00022824"/>
    </source>
</evidence>
<feature type="domain" description="Tyrosine specific protein phosphatases" evidence="15">
    <location>
        <begin position="204"/>
        <end position="288"/>
    </location>
</feature>
<dbReference type="GO" id="GO:0019901">
    <property type="term" value="F:protein kinase binding"/>
    <property type="evidence" value="ECO:0007669"/>
    <property type="project" value="TreeGrafter"/>
</dbReference>
<evidence type="ECO:0000256" key="4">
    <source>
        <dbReference type="ARBA" id="ARBA00013064"/>
    </source>
</evidence>
<accession>A0A7R9BR60</accession>
<evidence type="ECO:0000256" key="5">
    <source>
        <dbReference type="ARBA" id="ARBA00022553"/>
    </source>
</evidence>
<feature type="binding site" evidence="11">
    <location>
        <position position="282"/>
    </location>
    <ligand>
        <name>substrate</name>
    </ligand>
</feature>
<feature type="compositionally biased region" description="Basic and acidic residues" evidence="12">
    <location>
        <begin position="373"/>
        <end position="382"/>
    </location>
</feature>
<evidence type="ECO:0000256" key="9">
    <source>
        <dbReference type="ARBA" id="ARBA00023136"/>
    </source>
</evidence>
<gene>
    <name evidence="16" type="ORF">NMOB1V02_LOCUS6635</name>
</gene>
<keyword evidence="8" id="KW-0904">Protein phosphatase</keyword>
<dbReference type="SUPFAM" id="SSF52799">
    <property type="entry name" value="(Phosphotyrosine protein) phosphatases II"/>
    <property type="match status" value="1"/>
</dbReference>
<feature type="domain" description="Tyrosine-protein phosphatase" evidence="14">
    <location>
        <begin position="12"/>
        <end position="297"/>
    </location>
</feature>